<evidence type="ECO:0000313" key="3">
    <source>
        <dbReference type="EMBL" id="EDY96719.1"/>
    </source>
</evidence>
<dbReference type="InterPro" id="IPR028098">
    <property type="entry name" value="Glyco_trans_4-like_N"/>
</dbReference>
<protein>
    <submittedName>
        <fullName evidence="3">Glycosyltransferase, group 1 family protein</fullName>
        <ecNumber evidence="3">2.4.-.-</ecNumber>
    </submittedName>
</protein>
<organism evidence="3 4">
    <name type="scientific">Phocaeicola plebeius (strain DSM 17135 / JCM 12973 / CCUG 54634 / M2)</name>
    <name type="common">Bacteroides plebeius</name>
    <dbReference type="NCBI Taxonomy" id="484018"/>
    <lineage>
        <taxon>Bacteria</taxon>
        <taxon>Pseudomonadati</taxon>
        <taxon>Bacteroidota</taxon>
        <taxon>Bacteroidia</taxon>
        <taxon>Bacteroidales</taxon>
        <taxon>Bacteroidaceae</taxon>
        <taxon>Phocaeicola</taxon>
    </lineage>
</organism>
<reference evidence="3 4" key="1">
    <citation type="submission" date="2008-08" db="EMBL/GenBank/DDBJ databases">
        <title>Draft genome sequence of Bacteroides plebeius (DSM 17135).</title>
        <authorList>
            <person name="Sudarsanam P."/>
            <person name="Ley R."/>
            <person name="Guruge J."/>
            <person name="Turnbaugh P.J."/>
            <person name="Mahowald M."/>
            <person name="Liep D."/>
            <person name="Gordon J."/>
        </authorList>
    </citation>
    <scope>NUCLEOTIDE SEQUENCE [LARGE SCALE GENOMIC DNA]</scope>
    <source>
        <strain evidence="4">DSM 17135 / JCM 12973 / M2</strain>
    </source>
</reference>
<dbReference type="PANTHER" id="PTHR45947">
    <property type="entry name" value="SULFOQUINOVOSYL TRANSFERASE SQD2"/>
    <property type="match status" value="1"/>
</dbReference>
<gene>
    <name evidence="3" type="ORF">BACPLE_01162</name>
</gene>
<dbReference type="HOGENOM" id="CLU_009583_33_0_10"/>
<evidence type="ECO:0000259" key="1">
    <source>
        <dbReference type="Pfam" id="PF00534"/>
    </source>
</evidence>
<dbReference type="InterPro" id="IPR050194">
    <property type="entry name" value="Glycosyltransferase_grp1"/>
</dbReference>
<dbReference type="GO" id="GO:0016757">
    <property type="term" value="F:glycosyltransferase activity"/>
    <property type="evidence" value="ECO:0007669"/>
    <property type="project" value="UniProtKB-KW"/>
</dbReference>
<reference evidence="3 4" key="2">
    <citation type="submission" date="2008-08" db="EMBL/GenBank/DDBJ databases">
        <authorList>
            <person name="Fulton L."/>
            <person name="Clifton S."/>
            <person name="Fulton B."/>
            <person name="Xu J."/>
            <person name="Minx P."/>
            <person name="Pepin K.H."/>
            <person name="Johnson M."/>
            <person name="Thiruvilangam P."/>
            <person name="Bhonagiri V."/>
            <person name="Nash W.E."/>
            <person name="Mardis E.R."/>
            <person name="Wilson R.K."/>
        </authorList>
    </citation>
    <scope>NUCLEOTIDE SEQUENCE [LARGE SCALE GENOMIC DNA]</scope>
    <source>
        <strain evidence="4">DSM 17135 / JCM 12973 / M2</strain>
    </source>
</reference>
<dbReference type="EC" id="2.4.-.-" evidence="3"/>
<feature type="domain" description="Glycosyltransferase subfamily 4-like N-terminal" evidence="2">
    <location>
        <begin position="16"/>
        <end position="181"/>
    </location>
</feature>
<sequence length="371" mass="43156">MEKRVLHITEKLQAAGIESFIMNMYRNINRKNVQFDFYVTRNENEFYDKEINQLGGKKFTSSIKNKSIILKIIIESFYLYHFLRKHKYSIVHLHTCTPLRILYLLAAKFAGVNTRIIHSHSAAISEKSKLKYFIYSLFRLLIKHSANYYFACSEAAAQWMYNRSILQDKHYQVIYNGINTQDFAFDNITRSTYRKALNIEDKFVICHTGRFLEQKNQSFLVELMEELIKIDNNVILLLIGTGYMEEQIKNMIKNKHLEKYIHCLGVRSDVSQLLQAADCYVMPSLYEGLPVAAVEAICAGLPCILSENITKEVDICNNIPFISLNASKETWIAAIIKAKEWKRQDISVKVKEAGYDVHDVANKLEQFYCLH</sequence>
<dbReference type="AlphaFoldDB" id="B5CWS2"/>
<dbReference type="SUPFAM" id="SSF53756">
    <property type="entry name" value="UDP-Glycosyltransferase/glycogen phosphorylase"/>
    <property type="match status" value="1"/>
</dbReference>
<dbReference type="Pfam" id="PF13439">
    <property type="entry name" value="Glyco_transf_4"/>
    <property type="match status" value="1"/>
</dbReference>
<keyword evidence="3" id="KW-0808">Transferase</keyword>
<dbReference type="eggNOG" id="COG0438">
    <property type="taxonomic scope" value="Bacteria"/>
</dbReference>
<dbReference type="GeneID" id="43183668"/>
<dbReference type="EMBL" id="ABQC02000012">
    <property type="protein sequence ID" value="EDY96719.1"/>
    <property type="molecule type" value="Genomic_DNA"/>
</dbReference>
<dbReference type="InterPro" id="IPR001296">
    <property type="entry name" value="Glyco_trans_1"/>
</dbReference>
<proteinExistence type="predicted"/>
<feature type="domain" description="Glycosyl transferase family 1" evidence="1">
    <location>
        <begin position="191"/>
        <end position="309"/>
    </location>
</feature>
<accession>B5CWS2</accession>
<name>B5CWS2_PHOPM</name>
<keyword evidence="3" id="KW-0328">Glycosyltransferase</keyword>
<dbReference type="RefSeq" id="WP_007558900.1">
    <property type="nucleotide sequence ID" value="NZ_DS990119.1"/>
</dbReference>
<evidence type="ECO:0000259" key="2">
    <source>
        <dbReference type="Pfam" id="PF13439"/>
    </source>
</evidence>
<evidence type="ECO:0000313" key="4">
    <source>
        <dbReference type="Proteomes" id="UP000003452"/>
    </source>
</evidence>
<dbReference type="PANTHER" id="PTHR45947:SF3">
    <property type="entry name" value="SULFOQUINOVOSYL TRANSFERASE SQD2"/>
    <property type="match status" value="1"/>
</dbReference>
<dbReference type="Gene3D" id="3.40.50.2000">
    <property type="entry name" value="Glycogen Phosphorylase B"/>
    <property type="match status" value="2"/>
</dbReference>
<dbReference type="Proteomes" id="UP000003452">
    <property type="component" value="Unassembled WGS sequence"/>
</dbReference>
<comment type="caution">
    <text evidence="3">The sequence shown here is derived from an EMBL/GenBank/DDBJ whole genome shotgun (WGS) entry which is preliminary data.</text>
</comment>
<dbReference type="Pfam" id="PF00534">
    <property type="entry name" value="Glycos_transf_1"/>
    <property type="match status" value="1"/>
</dbReference>
<dbReference type="CDD" id="cd03812">
    <property type="entry name" value="GT4_CapH-like"/>
    <property type="match status" value="1"/>
</dbReference>
<dbReference type="OrthoDB" id="9806653at2"/>